<proteinExistence type="predicted"/>
<feature type="compositionally biased region" description="Low complexity" evidence="1">
    <location>
        <begin position="623"/>
        <end position="640"/>
    </location>
</feature>
<dbReference type="VEuPathDB" id="ToxoDB:BESB_048450"/>
<dbReference type="KEGG" id="bbes:BESB_048450"/>
<feature type="region of interest" description="Disordered" evidence="1">
    <location>
        <begin position="282"/>
        <end position="309"/>
    </location>
</feature>
<feature type="transmembrane region" description="Helical" evidence="2">
    <location>
        <begin position="508"/>
        <end position="526"/>
    </location>
</feature>
<sequence length="823" mass="86450">MSVLSASIPEADDGALRRMLDEGCRGKGDRILWRGPLSVSSLGAGTARSSSSEFNSGRYRPGDRVASISHAEAARFAAQQHLSLESAMSRSFQPSCAASRRSFSGSVCSPANNSSGAAEEKLRFPAIPDRCPSSPVATDMRDLRVSTDSSHAGVCLHDLPGPGESHATAEASCAASGTRLASTGSAPPFSEEICSGIEGNYSYPGDFFRRAVSCPQGRPYLGSRRHSKGAQVVSNGASHATHSCAENGGRDHGSDVCAGALGSGVNRSESILSDVVASRSRGASSGNALSASGSRGNDNGKKTLSAPAAPKLPSRDRRIVFIYALLFLDVIIIGSTSTQHSLNPASLIDKVLMTHASFSSLTHTHPSGGESEQPYYRLLPHSVKRELGLSCVCGWAALVVLGILTLLFSTSSTPLPLLGPSAYSRSAREGDAENQTGEERRCEETEERGKQRTRNAERESRRSKGTARAGRPAAGDGGDEFETRFKNYERVILSQYGETTAAHTKLRTFLIALATLLVFFIMNFILQINVRCHITKYQLSHLHSLAAEVAGQTEAASETQNADEAFREDLRATSLPSLVAHVAQLPPPATGAPVGSSLARATSAAGMSDRHRRTPRPREANTPAPACASPSSPSCSWEAEPNTEEEADAAALTASSSAPEAPEAPPAASGAADASGGGEARRESVAGGLEGRRAPGGSEQTGQKASVSTSLSSASAPPAAGSRPADAGTETDSAESLGSEARSAVYYASASSVEQEEAPRSPSYLYYRDFWFWHQLVAGCLRDAELQLSLAWIAAHVLGVVLCVRVARDVTETLKGVVDAFRF</sequence>
<evidence type="ECO:0000313" key="4">
    <source>
        <dbReference type="Proteomes" id="UP000224006"/>
    </source>
</evidence>
<name>A0A2A9MLQ6_BESBE</name>
<keyword evidence="4" id="KW-1185">Reference proteome</keyword>
<comment type="caution">
    <text evidence="3">The sequence shown here is derived from an EMBL/GenBank/DDBJ whole genome shotgun (WGS) entry which is preliminary data.</text>
</comment>
<keyword evidence="2" id="KW-0472">Membrane</keyword>
<keyword evidence="2" id="KW-0812">Transmembrane</keyword>
<feature type="transmembrane region" description="Helical" evidence="2">
    <location>
        <begin position="387"/>
        <end position="408"/>
    </location>
</feature>
<evidence type="ECO:0000256" key="2">
    <source>
        <dbReference type="SAM" id="Phobius"/>
    </source>
</evidence>
<dbReference type="RefSeq" id="XP_029220662.1">
    <property type="nucleotide sequence ID" value="XM_029363296.1"/>
</dbReference>
<dbReference type="AlphaFoldDB" id="A0A2A9MLQ6"/>
<feature type="compositionally biased region" description="Low complexity" evidence="1">
    <location>
        <begin position="705"/>
        <end position="727"/>
    </location>
</feature>
<feature type="transmembrane region" description="Helical" evidence="2">
    <location>
        <begin position="319"/>
        <end position="337"/>
    </location>
</feature>
<feature type="compositionally biased region" description="Basic and acidic residues" evidence="1">
    <location>
        <begin position="426"/>
        <end position="462"/>
    </location>
</feature>
<evidence type="ECO:0008006" key="5">
    <source>
        <dbReference type="Google" id="ProtNLM"/>
    </source>
</evidence>
<keyword evidence="2" id="KW-1133">Transmembrane helix</keyword>
<dbReference type="Proteomes" id="UP000224006">
    <property type="component" value="Chromosome III"/>
</dbReference>
<feature type="compositionally biased region" description="Low complexity" evidence="1">
    <location>
        <begin position="282"/>
        <end position="296"/>
    </location>
</feature>
<accession>A0A2A9MLQ6</accession>
<evidence type="ECO:0000256" key="1">
    <source>
        <dbReference type="SAM" id="MobiDB-lite"/>
    </source>
</evidence>
<dbReference type="GeneID" id="40309775"/>
<organism evidence="3 4">
    <name type="scientific">Besnoitia besnoiti</name>
    <name type="common">Apicomplexan protozoan</name>
    <dbReference type="NCBI Taxonomy" id="94643"/>
    <lineage>
        <taxon>Eukaryota</taxon>
        <taxon>Sar</taxon>
        <taxon>Alveolata</taxon>
        <taxon>Apicomplexa</taxon>
        <taxon>Conoidasida</taxon>
        <taxon>Coccidia</taxon>
        <taxon>Eucoccidiorida</taxon>
        <taxon>Eimeriorina</taxon>
        <taxon>Sarcocystidae</taxon>
        <taxon>Besnoitia</taxon>
    </lineage>
</organism>
<evidence type="ECO:0000313" key="3">
    <source>
        <dbReference type="EMBL" id="PFH36653.1"/>
    </source>
</evidence>
<gene>
    <name evidence="3" type="ORF">BESB_048450</name>
</gene>
<dbReference type="OrthoDB" id="346382at2759"/>
<protein>
    <recommendedName>
        <fullName evidence="5">Transmembrane protein</fullName>
    </recommendedName>
</protein>
<feature type="region of interest" description="Disordered" evidence="1">
    <location>
        <begin position="586"/>
        <end position="738"/>
    </location>
</feature>
<reference evidence="3 4" key="1">
    <citation type="submission" date="2017-09" db="EMBL/GenBank/DDBJ databases">
        <title>Genome sequencing of Besnoitia besnoiti strain Bb-Ger1.</title>
        <authorList>
            <person name="Schares G."/>
            <person name="Venepally P."/>
            <person name="Lorenzi H.A."/>
        </authorList>
    </citation>
    <scope>NUCLEOTIDE SEQUENCE [LARGE SCALE GENOMIC DNA]</scope>
    <source>
        <strain evidence="3 4">Bb-Ger1</strain>
    </source>
</reference>
<feature type="region of interest" description="Disordered" evidence="1">
    <location>
        <begin position="420"/>
        <end position="481"/>
    </location>
</feature>
<feature type="compositionally biased region" description="Low complexity" evidence="1">
    <location>
        <begin position="649"/>
        <end position="674"/>
    </location>
</feature>
<feature type="region of interest" description="Disordered" evidence="1">
    <location>
        <begin position="41"/>
        <end position="62"/>
    </location>
</feature>
<feature type="compositionally biased region" description="Polar residues" evidence="1">
    <location>
        <begin position="41"/>
        <end position="55"/>
    </location>
</feature>
<dbReference type="EMBL" id="NWUJ01000003">
    <property type="protein sequence ID" value="PFH36653.1"/>
    <property type="molecule type" value="Genomic_DNA"/>
</dbReference>